<dbReference type="GO" id="GO:0034618">
    <property type="term" value="F:arginine binding"/>
    <property type="evidence" value="ECO:0007669"/>
    <property type="project" value="InterPro"/>
</dbReference>
<dbReference type="GO" id="GO:0003677">
    <property type="term" value="F:DNA binding"/>
    <property type="evidence" value="ECO:0007669"/>
    <property type="project" value="UniProtKB-KW"/>
</dbReference>
<evidence type="ECO:0000313" key="11">
    <source>
        <dbReference type="EMBL" id="RPF49272.1"/>
    </source>
</evidence>
<dbReference type="Pfam" id="PF01316">
    <property type="entry name" value="Arg_repressor"/>
    <property type="match status" value="1"/>
</dbReference>
<keyword evidence="12" id="KW-1185">Reference proteome</keyword>
<dbReference type="GO" id="GO:0051259">
    <property type="term" value="P:protein complex oligomerization"/>
    <property type="evidence" value="ECO:0007669"/>
    <property type="project" value="InterPro"/>
</dbReference>
<dbReference type="InterPro" id="IPR036251">
    <property type="entry name" value="Arg_repress_C_sf"/>
</dbReference>
<evidence type="ECO:0000256" key="2">
    <source>
        <dbReference type="ARBA" id="ARBA00008316"/>
    </source>
</evidence>
<dbReference type="InterPro" id="IPR036390">
    <property type="entry name" value="WH_DNA-bd_sf"/>
</dbReference>
<dbReference type="EMBL" id="RKRE01000001">
    <property type="protein sequence ID" value="RPF49272.1"/>
    <property type="molecule type" value="Genomic_DNA"/>
</dbReference>
<dbReference type="HAMAP" id="MF_00173">
    <property type="entry name" value="Arg_repressor"/>
    <property type="match status" value="1"/>
</dbReference>
<evidence type="ECO:0000256" key="4">
    <source>
        <dbReference type="ARBA" id="ARBA00023015"/>
    </source>
</evidence>
<dbReference type="AlphaFoldDB" id="A0A3N5BNP3"/>
<dbReference type="InterPro" id="IPR001669">
    <property type="entry name" value="Arg_repress"/>
</dbReference>
<protein>
    <recommendedName>
        <fullName evidence="7 8">Arginine repressor</fullName>
    </recommendedName>
</protein>
<dbReference type="PRINTS" id="PR01467">
    <property type="entry name" value="ARGREPRESSOR"/>
</dbReference>
<dbReference type="Pfam" id="PF02863">
    <property type="entry name" value="Arg_repressor_C"/>
    <property type="match status" value="1"/>
</dbReference>
<feature type="domain" description="Arginine repressor DNA-binding" evidence="9">
    <location>
        <begin position="2"/>
        <end position="64"/>
    </location>
</feature>
<accession>A0A3N5BNP3</accession>
<dbReference type="NCBIfam" id="TIGR01529">
    <property type="entry name" value="argR_whole"/>
    <property type="match status" value="1"/>
</dbReference>
<evidence type="ECO:0000256" key="3">
    <source>
        <dbReference type="ARBA" id="ARBA00022490"/>
    </source>
</evidence>
<keyword evidence="4 7" id="KW-0805">Transcription regulation</keyword>
<comment type="pathway">
    <text evidence="7">Amino-acid biosynthesis; L-arginine biosynthesis [regulation].</text>
</comment>
<evidence type="ECO:0000256" key="8">
    <source>
        <dbReference type="NCBIfam" id="TIGR01529"/>
    </source>
</evidence>
<keyword evidence="3 7" id="KW-0963">Cytoplasm</keyword>
<dbReference type="InterPro" id="IPR020899">
    <property type="entry name" value="Arg_repress_C"/>
</dbReference>
<comment type="caution">
    <text evidence="11">The sequence shown here is derived from an EMBL/GenBank/DDBJ whole genome shotgun (WGS) entry which is preliminary data.</text>
</comment>
<dbReference type="UniPathway" id="UPA00068"/>
<dbReference type="Gene3D" id="1.10.10.10">
    <property type="entry name" value="Winged helix-like DNA-binding domain superfamily/Winged helix DNA-binding domain"/>
    <property type="match status" value="1"/>
</dbReference>
<dbReference type="SUPFAM" id="SSF55252">
    <property type="entry name" value="C-terminal domain of arginine repressor"/>
    <property type="match status" value="1"/>
</dbReference>
<comment type="subcellular location">
    <subcellularLocation>
        <location evidence="1 7">Cytoplasm</location>
    </subcellularLocation>
</comment>
<feature type="domain" description="Arginine repressor C-terminal" evidence="10">
    <location>
        <begin position="80"/>
        <end position="146"/>
    </location>
</feature>
<dbReference type="GO" id="GO:0005737">
    <property type="term" value="C:cytoplasm"/>
    <property type="evidence" value="ECO:0007669"/>
    <property type="project" value="UniProtKB-SubCell"/>
</dbReference>
<evidence type="ECO:0000256" key="7">
    <source>
        <dbReference type="HAMAP-Rule" id="MF_00173"/>
    </source>
</evidence>
<keyword evidence="6 7" id="KW-0804">Transcription</keyword>
<keyword evidence="5 7" id="KW-0238">DNA-binding</keyword>
<name>A0A3N5BNP3_9THEO</name>
<dbReference type="Proteomes" id="UP000282654">
    <property type="component" value="Unassembled WGS sequence"/>
</dbReference>
<evidence type="ECO:0000313" key="12">
    <source>
        <dbReference type="Proteomes" id="UP000282654"/>
    </source>
</evidence>
<keyword evidence="7" id="KW-0055">Arginine biosynthesis</keyword>
<reference evidence="11 12" key="1">
    <citation type="submission" date="2018-11" db="EMBL/GenBank/DDBJ databases">
        <title>Genomic Encyclopedia of Type Strains, Phase IV (KMG-IV): sequencing the most valuable type-strain genomes for metagenomic binning, comparative biology and taxonomic classification.</title>
        <authorList>
            <person name="Goeker M."/>
        </authorList>
    </citation>
    <scope>NUCLEOTIDE SEQUENCE [LARGE SCALE GENOMIC DNA]</scope>
    <source>
        <strain evidence="11 12">DSM 102936</strain>
    </source>
</reference>
<dbReference type="PANTHER" id="PTHR34471:SF1">
    <property type="entry name" value="ARGININE REPRESSOR"/>
    <property type="match status" value="1"/>
</dbReference>
<dbReference type="InterPro" id="IPR020900">
    <property type="entry name" value="Arg_repress_DNA-bd"/>
</dbReference>
<dbReference type="PANTHER" id="PTHR34471">
    <property type="entry name" value="ARGININE REPRESSOR"/>
    <property type="match status" value="1"/>
</dbReference>
<dbReference type="SUPFAM" id="SSF46785">
    <property type="entry name" value="Winged helix' DNA-binding domain"/>
    <property type="match status" value="1"/>
</dbReference>
<dbReference type="OrthoDB" id="9807089at2"/>
<keyword evidence="7" id="KW-0028">Amino-acid biosynthesis</keyword>
<dbReference type="GO" id="GO:0006526">
    <property type="term" value="P:L-arginine biosynthetic process"/>
    <property type="evidence" value="ECO:0007669"/>
    <property type="project" value="UniProtKB-UniPathway"/>
</dbReference>
<dbReference type="Gene3D" id="3.30.1360.40">
    <property type="match status" value="1"/>
</dbReference>
<evidence type="ECO:0000256" key="5">
    <source>
        <dbReference type="ARBA" id="ARBA00023125"/>
    </source>
</evidence>
<dbReference type="GO" id="GO:1900079">
    <property type="term" value="P:regulation of arginine biosynthetic process"/>
    <property type="evidence" value="ECO:0007669"/>
    <property type="project" value="UniProtKB-UniRule"/>
</dbReference>
<comment type="function">
    <text evidence="7">Regulates arginine biosynthesis genes.</text>
</comment>
<comment type="similarity">
    <text evidence="2 7">Belongs to the ArgR family.</text>
</comment>
<sequence length="155" mass="17076">MKRVRQQKILQLIKEHPITSQRDLVRALAAAGFKVTQATVSRDIRELGLVKVAADGRLRYVAPRTRGKGDLDEARFRRLIRDAVVDVETSENLVVVKTFPGAAQGVASAIDQVEWPGVVGTVAGDDTFLIVVKPRGRAAEVRNRLRALLAGEKRE</sequence>
<dbReference type="InterPro" id="IPR036388">
    <property type="entry name" value="WH-like_DNA-bd_sf"/>
</dbReference>
<evidence type="ECO:0000259" key="9">
    <source>
        <dbReference type="Pfam" id="PF01316"/>
    </source>
</evidence>
<evidence type="ECO:0000256" key="1">
    <source>
        <dbReference type="ARBA" id="ARBA00004496"/>
    </source>
</evidence>
<dbReference type="RefSeq" id="WP_123926414.1">
    <property type="nucleotide sequence ID" value="NZ_RKRE01000001.1"/>
</dbReference>
<proteinExistence type="inferred from homology"/>
<evidence type="ECO:0000256" key="6">
    <source>
        <dbReference type="ARBA" id="ARBA00023163"/>
    </source>
</evidence>
<gene>
    <name evidence="7" type="primary">argR</name>
    <name evidence="11" type="ORF">EDD75_0077</name>
</gene>
<organism evidence="11 12">
    <name type="scientific">Thermodesulfitimonas autotrophica</name>
    <dbReference type="NCBI Taxonomy" id="1894989"/>
    <lineage>
        <taxon>Bacteria</taxon>
        <taxon>Bacillati</taxon>
        <taxon>Bacillota</taxon>
        <taxon>Clostridia</taxon>
        <taxon>Thermoanaerobacterales</taxon>
        <taxon>Thermoanaerobacteraceae</taxon>
        <taxon>Thermodesulfitimonas</taxon>
    </lineage>
</organism>
<dbReference type="GO" id="GO:0003700">
    <property type="term" value="F:DNA-binding transcription factor activity"/>
    <property type="evidence" value="ECO:0007669"/>
    <property type="project" value="UniProtKB-UniRule"/>
</dbReference>
<keyword evidence="7" id="KW-0678">Repressor</keyword>
<evidence type="ECO:0000259" key="10">
    <source>
        <dbReference type="Pfam" id="PF02863"/>
    </source>
</evidence>